<organism evidence="1 2">
    <name type="scientific">Phytophthora palmivora</name>
    <dbReference type="NCBI Taxonomy" id="4796"/>
    <lineage>
        <taxon>Eukaryota</taxon>
        <taxon>Sar</taxon>
        <taxon>Stramenopiles</taxon>
        <taxon>Oomycota</taxon>
        <taxon>Peronosporomycetes</taxon>
        <taxon>Peronosporales</taxon>
        <taxon>Peronosporaceae</taxon>
        <taxon>Phytophthora</taxon>
    </lineage>
</organism>
<sequence>MRCHGYKRNGNRCKIAWNLNGLGYCTHHERQGLPSCQGFYLSGDGERSTNIAKQNYDFCCAAHDPALPYIAPSIMDPIDFYLRPRVESDVVARYDGKDIYNRESVEWNTPVELDHILEKQCFTYAMTQMGLRRGDDDFATAVDMLRDSCVNELDNLAFTRRSTNRIKGEGVWKYLDDSLTGHLGKKNFTSYLQDATWRSESLTRDVTRRICRSMGRSTRRAQRKLSDEGETPVLEQLSEQLQQLYVDMELNVRR</sequence>
<evidence type="ECO:0000313" key="2">
    <source>
        <dbReference type="Proteomes" id="UP000237271"/>
    </source>
</evidence>
<dbReference type="Proteomes" id="UP000237271">
    <property type="component" value="Unassembled WGS sequence"/>
</dbReference>
<dbReference type="AlphaFoldDB" id="A0A2P4YJL3"/>
<evidence type="ECO:0000313" key="1">
    <source>
        <dbReference type="EMBL" id="POM77981.1"/>
    </source>
</evidence>
<comment type="caution">
    <text evidence="1">The sequence shown here is derived from an EMBL/GenBank/DDBJ whole genome shotgun (WGS) entry which is preliminary data.</text>
</comment>
<keyword evidence="2" id="KW-1185">Reference proteome</keyword>
<dbReference type="OrthoDB" id="124038at2759"/>
<gene>
    <name evidence="1" type="ORF">PHPALM_4557</name>
</gene>
<dbReference type="EMBL" id="NCKW01002221">
    <property type="protein sequence ID" value="POM77981.1"/>
    <property type="molecule type" value="Genomic_DNA"/>
</dbReference>
<accession>A0A2P4YJL3</accession>
<reference evidence="1 2" key="1">
    <citation type="journal article" date="2017" name="Genome Biol. Evol.">
        <title>Phytophthora megakarya and P. palmivora, closely related causal agents of cacao black pod rot, underwent increases in genome sizes and gene numbers by different mechanisms.</title>
        <authorList>
            <person name="Ali S.S."/>
            <person name="Shao J."/>
            <person name="Lary D.J."/>
            <person name="Kronmiller B."/>
            <person name="Shen D."/>
            <person name="Strem M.D."/>
            <person name="Amoako-Attah I."/>
            <person name="Akrofi A.Y."/>
            <person name="Begoude B.A."/>
            <person name="Ten Hoopen G.M."/>
            <person name="Coulibaly K."/>
            <person name="Kebe B.I."/>
            <person name="Melnick R.L."/>
            <person name="Guiltinan M.J."/>
            <person name="Tyler B.M."/>
            <person name="Meinhardt L.W."/>
            <person name="Bailey B.A."/>
        </authorList>
    </citation>
    <scope>NUCLEOTIDE SEQUENCE [LARGE SCALE GENOMIC DNA]</scope>
    <source>
        <strain evidence="2">sbr112.9</strain>
    </source>
</reference>
<proteinExistence type="predicted"/>
<name>A0A2P4YJL3_9STRA</name>
<protein>
    <submittedName>
        <fullName evidence="1">Uncharacterized protein</fullName>
    </submittedName>
</protein>